<dbReference type="SUPFAM" id="SSF160582">
    <property type="entry name" value="MbtH-like"/>
    <property type="match status" value="1"/>
</dbReference>
<dbReference type="EMBL" id="MVHG01000159">
    <property type="protein sequence ID" value="ORA07457.1"/>
    <property type="molecule type" value="Genomic_DNA"/>
</dbReference>
<organism evidence="3 4">
    <name type="scientific">Mycobacterium arosiense ATCC BAA-1401 = DSM 45069</name>
    <dbReference type="NCBI Taxonomy" id="1265311"/>
    <lineage>
        <taxon>Bacteria</taxon>
        <taxon>Bacillati</taxon>
        <taxon>Actinomycetota</taxon>
        <taxon>Actinomycetes</taxon>
        <taxon>Mycobacteriales</taxon>
        <taxon>Mycobacteriaceae</taxon>
        <taxon>Mycobacterium</taxon>
        <taxon>Mycobacterium avium complex (MAC)</taxon>
    </lineage>
</organism>
<dbReference type="Gene3D" id="3.90.820.10">
    <property type="entry name" value="Structural Genomics, Unknown Function 30-nov-00 1gh9 Mol_id"/>
    <property type="match status" value="1"/>
</dbReference>
<dbReference type="InterPro" id="IPR038020">
    <property type="entry name" value="MbtH-like_sf"/>
</dbReference>
<dbReference type="RefSeq" id="WP_142279405.1">
    <property type="nucleotide sequence ID" value="NZ_MVHG01000030.1"/>
</dbReference>
<dbReference type="AlphaFoldDB" id="A0A1W9Z5D6"/>
<dbReference type="Proteomes" id="UP000192707">
    <property type="component" value="Unassembled WGS sequence"/>
</dbReference>
<feature type="region of interest" description="Disordered" evidence="1">
    <location>
        <begin position="1"/>
        <end position="22"/>
    </location>
</feature>
<protein>
    <submittedName>
        <fullName evidence="3">MbtH family protein</fullName>
    </submittedName>
</protein>
<comment type="caution">
    <text evidence="3">The sequence shown here is derived from an EMBL/GenBank/DDBJ whole genome shotgun (WGS) entry which is preliminary data.</text>
</comment>
<evidence type="ECO:0000256" key="1">
    <source>
        <dbReference type="SAM" id="MobiDB-lite"/>
    </source>
</evidence>
<accession>A0A1W9Z5D6</accession>
<name>A0A1W9Z5D6_MYCAI</name>
<dbReference type="InterPro" id="IPR005153">
    <property type="entry name" value="MbtH-like_dom"/>
</dbReference>
<sequence>MSTNPFDDDKGSFFVLINDEEQ</sequence>
<keyword evidence="4" id="KW-1185">Reference proteome</keyword>
<evidence type="ECO:0000313" key="4">
    <source>
        <dbReference type="Proteomes" id="UP000192707"/>
    </source>
</evidence>
<gene>
    <name evidence="3" type="ORF">BST14_27645</name>
</gene>
<reference evidence="3 4" key="1">
    <citation type="submission" date="2016-12" db="EMBL/GenBank/DDBJ databases">
        <title>The new phylogeny of genus Mycobacterium.</title>
        <authorList>
            <person name="Tortoli E."/>
            <person name="Trovato A."/>
            <person name="Cirillo D.M."/>
        </authorList>
    </citation>
    <scope>NUCLEOTIDE SEQUENCE [LARGE SCALE GENOMIC DNA]</scope>
    <source>
        <strain evidence="3 4">DSM 45069</strain>
    </source>
</reference>
<proteinExistence type="predicted"/>
<dbReference type="Pfam" id="PF03621">
    <property type="entry name" value="MbtH"/>
    <property type="match status" value="1"/>
</dbReference>
<evidence type="ECO:0000259" key="2">
    <source>
        <dbReference type="Pfam" id="PF03621"/>
    </source>
</evidence>
<feature type="non-terminal residue" evidence="3">
    <location>
        <position position="22"/>
    </location>
</feature>
<evidence type="ECO:0000313" key="3">
    <source>
        <dbReference type="EMBL" id="ORA07457.1"/>
    </source>
</evidence>
<feature type="domain" description="MbtH-like" evidence="2">
    <location>
        <begin position="3"/>
        <end position="22"/>
    </location>
</feature>